<dbReference type="OrthoDB" id="2570975at2759"/>
<sequence length="257" mass="28516">MPASNPSHQVTPDQSTIAASTFSHFVAAEAHRLQQIPPRPRSESLGPQYLPFDGEQVPVEFVRDVLHSLSEELLLAVHETTVLRSRGEHVREVLPAPDLPVPTHVFVISFDDTEEIEEIPTHGLVWAATGSGMFAPLLEPPDDDVLELETTAPFIMLPTFPLRVPYKSAWGPLHDFVYLGSTSRLLETLGFRCCGPISNGSDTQEQEVEAERTLLRIRELWSNAVVLGLGDEKLWDAIEDAWARLLRKQQSGEGGRA</sequence>
<dbReference type="Proteomes" id="UP000777482">
    <property type="component" value="Unassembled WGS sequence"/>
</dbReference>
<evidence type="ECO:0000313" key="1">
    <source>
        <dbReference type="EMBL" id="KAG0664782.1"/>
    </source>
</evidence>
<gene>
    <name evidence="1" type="ORF">C6P46_000919</name>
</gene>
<dbReference type="EMBL" id="PUHQ01000012">
    <property type="protein sequence ID" value="KAG0664782.1"/>
    <property type="molecule type" value="Genomic_DNA"/>
</dbReference>
<dbReference type="AlphaFoldDB" id="A0A9P6W516"/>
<name>A0A9P6W516_RHOMI</name>
<keyword evidence="2" id="KW-1185">Reference proteome</keyword>
<organism evidence="1 2">
    <name type="scientific">Rhodotorula mucilaginosa</name>
    <name type="common">Yeast</name>
    <name type="synonym">Rhodotorula rubra</name>
    <dbReference type="NCBI Taxonomy" id="5537"/>
    <lineage>
        <taxon>Eukaryota</taxon>
        <taxon>Fungi</taxon>
        <taxon>Dikarya</taxon>
        <taxon>Basidiomycota</taxon>
        <taxon>Pucciniomycotina</taxon>
        <taxon>Microbotryomycetes</taxon>
        <taxon>Sporidiobolales</taxon>
        <taxon>Sporidiobolaceae</taxon>
        <taxon>Rhodotorula</taxon>
    </lineage>
</organism>
<accession>A0A9P6W516</accession>
<protein>
    <submittedName>
        <fullName evidence="1">Uncharacterized protein</fullName>
    </submittedName>
</protein>
<proteinExistence type="predicted"/>
<comment type="caution">
    <text evidence="1">The sequence shown here is derived from an EMBL/GenBank/DDBJ whole genome shotgun (WGS) entry which is preliminary data.</text>
</comment>
<evidence type="ECO:0000313" key="2">
    <source>
        <dbReference type="Proteomes" id="UP000777482"/>
    </source>
</evidence>
<reference evidence="1 2" key="1">
    <citation type="submission" date="2020-11" db="EMBL/GenBank/DDBJ databases">
        <title>Kefir isolates.</title>
        <authorList>
            <person name="Marcisauskas S."/>
            <person name="Kim Y."/>
            <person name="Blasche S."/>
        </authorList>
    </citation>
    <scope>NUCLEOTIDE SEQUENCE [LARGE SCALE GENOMIC DNA]</scope>
    <source>
        <strain evidence="1 2">KR</strain>
    </source>
</reference>